<proteinExistence type="predicted"/>
<name>A0A288WH95_9BBAC</name>
<dbReference type="EMBL" id="KX859079">
    <property type="protein sequence ID" value="ARX71429.1"/>
    <property type="molecule type" value="Genomic_DNA"/>
</dbReference>
<sequence>MCQKFSILNQTLPSKNQTLPSKNQHVPSTRAIKKSTCAIKIIFQLGYRCIYQLVSFLY</sequence>
<accession>A0A288WH95</accession>
<evidence type="ECO:0000313" key="1">
    <source>
        <dbReference type="EMBL" id="ARX71429.1"/>
    </source>
</evidence>
<reference evidence="2" key="1">
    <citation type="submission" date="2016-09" db="EMBL/GenBank/DDBJ databases">
        <title>Genome-wide Diversity of Wild Populations of Erinnyis ello granulovirus (ErelGV).</title>
        <authorList>
            <person name="Brito A.F."/>
            <person name="Melo F.L."/>
            <person name="Ardisson-Araujo D.M.P."/>
            <person name="Sihler W."/>
            <person name="Souza M.L."/>
            <person name="Ribeiro B.M."/>
        </authorList>
    </citation>
    <scope>NUCLEOTIDE SEQUENCE</scope>
    <source>
        <strain evidence="1">ErelGV-94</strain>
        <strain evidence="2">ErelGV-98</strain>
    </source>
</reference>
<organism evidence="2">
    <name type="scientific">Erinnyis ello granulovirus</name>
    <dbReference type="NCBI Taxonomy" id="307444"/>
    <lineage>
        <taxon>Viruses</taxon>
        <taxon>Viruses incertae sedis</taxon>
        <taxon>Naldaviricetes</taxon>
        <taxon>Lefavirales</taxon>
        <taxon>Baculoviridae</taxon>
        <taxon>Betabaculovirus</taxon>
        <taxon>Betabaculovirus erellonis</taxon>
    </lineage>
</organism>
<gene>
    <name evidence="2" type="ORF">EREL_090</name>
</gene>
<protein>
    <submittedName>
        <fullName evidence="2">Uncharacterized protein</fullName>
    </submittedName>
</protein>
<evidence type="ECO:0000313" key="2">
    <source>
        <dbReference type="EMBL" id="ARX71559.1"/>
    </source>
</evidence>
<dbReference type="EMBL" id="KX859080">
    <property type="protein sequence ID" value="ARX71559.1"/>
    <property type="molecule type" value="Genomic_DNA"/>
</dbReference>